<accession>A0A8H9YUB8</accession>
<protein>
    <submittedName>
        <fullName evidence="1">Uncharacterized protein</fullName>
    </submittedName>
</protein>
<dbReference type="AlphaFoldDB" id="A0A8H9YUB8"/>
<gene>
    <name evidence="1" type="ORF">HU722_25235</name>
</gene>
<reference evidence="1" key="1">
    <citation type="journal article" date="2020" name="Microorganisms">
        <title>Reliable Identification of Environmental Pseudomonas Isolates Using the rpoD Gene.</title>
        <authorList>
            <consortium name="The Broad Institute Genome Sequencing Platform"/>
            <person name="Girard L."/>
            <person name="Lood C."/>
            <person name="Rokni-Zadeh H."/>
            <person name="van Noort V."/>
            <person name="Lavigne R."/>
            <person name="De Mot R."/>
        </authorList>
    </citation>
    <scope>NUCLEOTIDE SEQUENCE [LARGE SCALE GENOMIC DNA]</scope>
    <source>
        <strain evidence="1">SWRI145</strain>
    </source>
</reference>
<organism evidence="1">
    <name type="scientific">Pseudomonas tritici</name>
    <dbReference type="NCBI Taxonomy" id="2745518"/>
    <lineage>
        <taxon>Bacteria</taxon>
        <taxon>Pseudomonadati</taxon>
        <taxon>Pseudomonadota</taxon>
        <taxon>Gammaproteobacteria</taxon>
        <taxon>Pseudomonadales</taxon>
        <taxon>Pseudomonadaceae</taxon>
        <taxon>Pseudomonas</taxon>
    </lineage>
</organism>
<sequence length="177" mass="19958">MTDNQGLSPTEVEALYTETFPPHSSITPVQVTDTIEQKFDNLVPYITEVIHRQKRGIYPKILKFTTDHVRVWKYLRENEVQEMTQPLPEGKGEVITGIVFDLSYAARDLAMPQKTLNTIIEGLEKAGWIGCFPMGSALGLYLVTMFPPDHIVAMCNITYAPPTPLTMDVLTNTHLLH</sequence>
<comment type="caution">
    <text evidence="1">The sequence shown here is derived from an EMBL/GenBank/DDBJ whole genome shotgun (WGS) entry which is preliminary data.</text>
</comment>
<proteinExistence type="predicted"/>
<evidence type="ECO:0000313" key="1">
    <source>
        <dbReference type="EMBL" id="MBC3294831.1"/>
    </source>
</evidence>
<name>A0A8H9YUB8_9PSED</name>
<dbReference type="EMBL" id="JABWQF010000016">
    <property type="protein sequence ID" value="MBC3294831.1"/>
    <property type="molecule type" value="Genomic_DNA"/>
</dbReference>